<feature type="region of interest" description="Disordered" evidence="5">
    <location>
        <begin position="1"/>
        <end position="29"/>
    </location>
</feature>
<name>A0ABR3QCT0_9TREE</name>
<evidence type="ECO:0000256" key="2">
    <source>
        <dbReference type="ARBA" id="ARBA00022692"/>
    </source>
</evidence>
<proteinExistence type="predicted"/>
<keyword evidence="2 6" id="KW-0812">Transmembrane</keyword>
<evidence type="ECO:0000256" key="6">
    <source>
        <dbReference type="SAM" id="Phobius"/>
    </source>
</evidence>
<evidence type="ECO:0000313" key="8">
    <source>
        <dbReference type="Proteomes" id="UP001565368"/>
    </source>
</evidence>
<keyword evidence="4 6" id="KW-0472">Membrane</keyword>
<feature type="transmembrane region" description="Helical" evidence="6">
    <location>
        <begin position="444"/>
        <end position="466"/>
    </location>
</feature>
<evidence type="ECO:0000256" key="3">
    <source>
        <dbReference type="ARBA" id="ARBA00022989"/>
    </source>
</evidence>
<feature type="transmembrane region" description="Helical" evidence="6">
    <location>
        <begin position="417"/>
        <end position="438"/>
    </location>
</feature>
<dbReference type="Pfam" id="PF07690">
    <property type="entry name" value="MFS_1"/>
    <property type="match status" value="1"/>
</dbReference>
<feature type="transmembrane region" description="Helical" evidence="6">
    <location>
        <begin position="46"/>
        <end position="67"/>
    </location>
</feature>
<feature type="transmembrane region" description="Helical" evidence="6">
    <location>
        <begin position="320"/>
        <end position="343"/>
    </location>
</feature>
<feature type="transmembrane region" description="Helical" evidence="6">
    <location>
        <begin position="209"/>
        <end position="229"/>
    </location>
</feature>
<dbReference type="GeneID" id="95984224"/>
<reference evidence="7 8" key="1">
    <citation type="submission" date="2023-08" db="EMBL/GenBank/DDBJ databases">
        <title>Annotated Genome Sequence of Vanrija albida AlHP1.</title>
        <authorList>
            <person name="Herzog R."/>
        </authorList>
    </citation>
    <scope>NUCLEOTIDE SEQUENCE [LARGE SCALE GENOMIC DNA]</scope>
    <source>
        <strain evidence="7 8">AlHP1</strain>
    </source>
</reference>
<dbReference type="InterPro" id="IPR036259">
    <property type="entry name" value="MFS_trans_sf"/>
</dbReference>
<evidence type="ECO:0000256" key="5">
    <source>
        <dbReference type="SAM" id="MobiDB-lite"/>
    </source>
</evidence>
<keyword evidence="8" id="KW-1185">Reference proteome</keyword>
<feature type="transmembrane region" description="Helical" evidence="6">
    <location>
        <begin position="280"/>
        <end position="300"/>
    </location>
</feature>
<comment type="caution">
    <text evidence="7">The sequence shown here is derived from an EMBL/GenBank/DDBJ whole genome shotgun (WGS) entry which is preliminary data.</text>
</comment>
<dbReference type="PANTHER" id="PTHR23510">
    <property type="entry name" value="INNER MEMBRANE TRANSPORT PROTEIN YAJR"/>
    <property type="match status" value="1"/>
</dbReference>
<evidence type="ECO:0000256" key="4">
    <source>
        <dbReference type="ARBA" id="ARBA00023136"/>
    </source>
</evidence>
<keyword evidence="3 6" id="KW-1133">Transmembrane helix</keyword>
<dbReference type="InterPro" id="IPR011701">
    <property type="entry name" value="MFS"/>
</dbReference>
<feature type="transmembrane region" description="Helical" evidence="6">
    <location>
        <begin position="73"/>
        <end position="97"/>
    </location>
</feature>
<accession>A0ABR3QCT0</accession>
<dbReference type="RefSeq" id="XP_069212115.1">
    <property type="nucleotide sequence ID" value="XM_069351729.1"/>
</dbReference>
<dbReference type="SUPFAM" id="SSF103473">
    <property type="entry name" value="MFS general substrate transporter"/>
    <property type="match status" value="1"/>
</dbReference>
<protein>
    <recommendedName>
        <fullName evidence="9">Major facilitator superfamily (MFS) profile domain-containing protein</fullName>
    </recommendedName>
</protein>
<evidence type="ECO:0000256" key="1">
    <source>
        <dbReference type="ARBA" id="ARBA00004141"/>
    </source>
</evidence>
<comment type="subcellular location">
    <subcellularLocation>
        <location evidence="1">Membrane</location>
        <topology evidence="1">Multi-pass membrane protein</topology>
    </subcellularLocation>
</comment>
<sequence length="474" mass="50172">MAGTTTALDLAGLTSPEERGPKADAVVPPAPRATSDELILPPTPSLVIILLAGTLMQISSFIVVPSANEYAQLLGGTATFGGLVLGIPVVASLLSVLPMMAFDQGAYTRPLHIACGCTVLGMALYGLAYAANWLYLILIGRLVCGVGWTFFMYVKRYCSDPRIVGVRRRTTLAGWQVLGQAVGFSFGPFVGGLLSKINHESKVFNGFTAPGWVMAAVWAGFWVAVRVWFIDVPRATEAPIELAQVPADVEHDASATPSATASASALVPPPPAHRLTPQQAGVTFTMCWFAMVCFFILGAWEANIPVFTASDAPANPFHFSPFAAGNMIALGGACALPFLLLNLYYARRVQDRHTLVLGTGIGLIGLLIAMAIIATKKVNYGSFFIAWFLVALGFNLATTVTIALLSKQLPGEWNGRISLMIQASIYVGRVAGAVWGGSGVKIGMLGYIGCQIAFVGVGVVLSLTLWKNMKAKTG</sequence>
<dbReference type="Proteomes" id="UP001565368">
    <property type="component" value="Unassembled WGS sequence"/>
</dbReference>
<feature type="transmembrane region" description="Helical" evidence="6">
    <location>
        <begin position="175"/>
        <end position="197"/>
    </location>
</feature>
<dbReference type="Gene3D" id="1.20.1250.20">
    <property type="entry name" value="MFS general substrate transporter like domains"/>
    <property type="match status" value="1"/>
</dbReference>
<evidence type="ECO:0008006" key="9">
    <source>
        <dbReference type="Google" id="ProtNLM"/>
    </source>
</evidence>
<feature type="transmembrane region" description="Helical" evidence="6">
    <location>
        <begin position="133"/>
        <end position="154"/>
    </location>
</feature>
<dbReference type="EMBL" id="JBBXJM010000002">
    <property type="protein sequence ID" value="KAL1412171.1"/>
    <property type="molecule type" value="Genomic_DNA"/>
</dbReference>
<dbReference type="InterPro" id="IPR051068">
    <property type="entry name" value="MFS_Domain-Containing_Protein"/>
</dbReference>
<feature type="compositionally biased region" description="Low complexity" evidence="5">
    <location>
        <begin position="1"/>
        <end position="14"/>
    </location>
</feature>
<feature type="transmembrane region" description="Helical" evidence="6">
    <location>
        <begin position="380"/>
        <end position="405"/>
    </location>
</feature>
<feature type="transmembrane region" description="Helical" evidence="6">
    <location>
        <begin position="355"/>
        <end position="374"/>
    </location>
</feature>
<gene>
    <name evidence="7" type="ORF">Q8F55_003181</name>
</gene>
<dbReference type="PANTHER" id="PTHR23510:SF64">
    <property type="entry name" value="INNER MEMBRANE TRANSPORT PROTEIN YAJR"/>
    <property type="match status" value="1"/>
</dbReference>
<organism evidence="7 8">
    <name type="scientific">Vanrija albida</name>
    <dbReference type="NCBI Taxonomy" id="181172"/>
    <lineage>
        <taxon>Eukaryota</taxon>
        <taxon>Fungi</taxon>
        <taxon>Dikarya</taxon>
        <taxon>Basidiomycota</taxon>
        <taxon>Agaricomycotina</taxon>
        <taxon>Tremellomycetes</taxon>
        <taxon>Trichosporonales</taxon>
        <taxon>Trichosporonaceae</taxon>
        <taxon>Vanrija</taxon>
    </lineage>
</organism>
<evidence type="ECO:0000313" key="7">
    <source>
        <dbReference type="EMBL" id="KAL1412171.1"/>
    </source>
</evidence>